<organism evidence="11 12">
    <name type="scientific">Zygosaccharomyces bailii (strain CLIB 213 / ATCC 58445 / CBS 680 / BCRC 21525 / NBRC 1098 / NCYC 1416 / NRRL Y-2227)</name>
    <dbReference type="NCBI Taxonomy" id="1333698"/>
    <lineage>
        <taxon>Eukaryota</taxon>
        <taxon>Fungi</taxon>
        <taxon>Dikarya</taxon>
        <taxon>Ascomycota</taxon>
        <taxon>Saccharomycotina</taxon>
        <taxon>Saccharomycetes</taxon>
        <taxon>Saccharomycetales</taxon>
        <taxon>Saccharomycetaceae</taxon>
        <taxon>Zygosaccharomyces</taxon>
    </lineage>
</organism>
<dbReference type="InterPro" id="IPR048320">
    <property type="entry name" value="COG3_N"/>
</dbReference>
<dbReference type="Pfam" id="PF20671">
    <property type="entry name" value="COG3_C"/>
    <property type="match status" value="1"/>
</dbReference>
<evidence type="ECO:0000256" key="8">
    <source>
        <dbReference type="ARBA" id="ARBA00031339"/>
    </source>
</evidence>
<dbReference type="GO" id="GO:0006891">
    <property type="term" value="P:intra-Golgi vesicle-mediated transport"/>
    <property type="evidence" value="ECO:0007669"/>
    <property type="project" value="TreeGrafter"/>
</dbReference>
<sequence>MTRNRADSLVTSIAAHSNGIDSQFLPGILDDAYLVEKLQELSTRLGDREAHQAPILESAAIIPDPYAKYTLFSERLGSHIHEYENIISQSQKVNNELEEAIKMFHDISTNTKTFVNKTKGMYDEYTRLSLLHEQIPRILEYFDALDPIMRRLNHASTSNVVRKNSFKNMMGNIDASLCFLEEHEDLKDAASYRIRFKRCLIKACELISSYLNHILKQLYVEINEKLMSSIGSSSASKEALLYNKFASLAEEYRGQVIEIISRVNKDRYQRYRDELGSILNDCYETYFQTRMRLLHPSIYQRLNEITLQDKKLLLINFIQDGKTYFQQLCNDEYQLFIKFFPESESKWKINLWFVQLCEPVYDCVRVRVLRESDISTLCDALTLFGQYYEFEEESEEYQKQFSQIRYDKVFEPIVQGLQTTLILRVQVYVHQNIVKYTPTKDSFIIANRKSSLNDLRSSKEKEDPMVISFMKSFQDQLGADNVESLESYYPPLVRGLALLSRIYEMVNSVVFDDLAHHIVHDCMLSLKTAYNKVQHSTNDLNNFEVKLAYLKNLLMLRQQLQNFNIQYSVNETYLDFSGMETFFKSVTAGARSLRFRDSSVLSLAKGLVPKVVNNLVDARSELMLDLRNIIKDFTEAAAKSVIQNTLIIDNKGDDSTLIQKNMLLRQNVEDKFPRIYAEICIYVKDKEVVSHLIDAVQEIIIESYRSFYEEVSEKAQSGQLDKVQSSEVMYDDVFAEFLSSVTGKLSSSSKDL</sequence>
<dbReference type="GO" id="GO:0006914">
    <property type="term" value="P:autophagy"/>
    <property type="evidence" value="ECO:0007669"/>
    <property type="project" value="TreeGrafter"/>
</dbReference>
<evidence type="ECO:0000256" key="4">
    <source>
        <dbReference type="ARBA" id="ARBA00022448"/>
    </source>
</evidence>
<dbReference type="Pfam" id="PF04136">
    <property type="entry name" value="COG3_N"/>
    <property type="match status" value="1"/>
</dbReference>
<evidence type="ECO:0000256" key="3">
    <source>
        <dbReference type="ARBA" id="ARBA00020976"/>
    </source>
</evidence>
<evidence type="ECO:0000259" key="10">
    <source>
        <dbReference type="Pfam" id="PF20671"/>
    </source>
</evidence>
<dbReference type="GO" id="GO:0007030">
    <property type="term" value="P:Golgi organization"/>
    <property type="evidence" value="ECO:0007669"/>
    <property type="project" value="TreeGrafter"/>
</dbReference>
<evidence type="ECO:0000256" key="5">
    <source>
        <dbReference type="ARBA" id="ARBA00022927"/>
    </source>
</evidence>
<dbReference type="InterPro" id="IPR007265">
    <property type="entry name" value="COG_su3"/>
</dbReference>
<gene>
    <name evidence="11" type="ORF">BN860_12244g</name>
</gene>
<keyword evidence="5" id="KW-0653">Protein transport</keyword>
<evidence type="ECO:0000256" key="7">
    <source>
        <dbReference type="ARBA" id="ARBA00023136"/>
    </source>
</evidence>
<dbReference type="GO" id="GO:0000139">
    <property type="term" value="C:Golgi membrane"/>
    <property type="evidence" value="ECO:0007669"/>
    <property type="project" value="UniProtKB-SubCell"/>
</dbReference>
<dbReference type="AlphaFoldDB" id="A0A8J2X6G2"/>
<dbReference type="Proteomes" id="UP000019375">
    <property type="component" value="Unassembled WGS sequence"/>
</dbReference>
<dbReference type="OrthoDB" id="296793at2759"/>
<evidence type="ECO:0000256" key="6">
    <source>
        <dbReference type="ARBA" id="ARBA00023034"/>
    </source>
</evidence>
<feature type="domain" description="Conserved oligomeric Golgi complex subunit 3 C-terminal" evidence="10">
    <location>
        <begin position="239"/>
        <end position="579"/>
    </location>
</feature>
<keyword evidence="6" id="KW-0333">Golgi apparatus</keyword>
<accession>A0A8J2X6G2</accession>
<keyword evidence="7" id="KW-0472">Membrane</keyword>
<keyword evidence="4" id="KW-0813">Transport</keyword>
<reference evidence="12" key="1">
    <citation type="journal article" date="2013" name="Genome Announc.">
        <title>Genome sequence of the food spoilage yeast Zygosaccharomyces bailii CLIB 213(T).</title>
        <authorList>
            <person name="Galeote V."/>
            <person name="Bigey F."/>
            <person name="Devillers H."/>
            <person name="Neuveglise C."/>
            <person name="Dequin S."/>
        </authorList>
    </citation>
    <scope>NUCLEOTIDE SEQUENCE [LARGE SCALE GENOMIC DNA]</scope>
    <source>
        <strain evidence="12">CLIB 213 / ATCC 58445 / CBS 680 / CCRC 21525 / NBRC 1098 / NCYC 1416 / NRRL Y-2227</strain>
    </source>
</reference>
<dbReference type="PANTHER" id="PTHR13302:SF8">
    <property type="entry name" value="CONSERVED OLIGOMERIC GOLGI COMPLEX SUBUNIT 3"/>
    <property type="match status" value="1"/>
</dbReference>
<evidence type="ECO:0000313" key="12">
    <source>
        <dbReference type="Proteomes" id="UP000019375"/>
    </source>
</evidence>
<comment type="similarity">
    <text evidence="2">Belongs to the COG3 family.</text>
</comment>
<evidence type="ECO:0000256" key="2">
    <source>
        <dbReference type="ARBA" id="ARBA00009936"/>
    </source>
</evidence>
<dbReference type="InterPro" id="IPR048685">
    <property type="entry name" value="COG3_C"/>
</dbReference>
<protein>
    <recommendedName>
        <fullName evidence="3">Conserved oligomeric Golgi complex subunit 3</fullName>
    </recommendedName>
    <alternativeName>
        <fullName evidence="8">Component of oligomeric Golgi complex 3</fullName>
    </alternativeName>
</protein>
<dbReference type="EMBL" id="HG316455">
    <property type="protein sequence ID" value="CDF88523.1"/>
    <property type="molecule type" value="Genomic_DNA"/>
</dbReference>
<evidence type="ECO:0000313" key="11">
    <source>
        <dbReference type="EMBL" id="CDF88523.1"/>
    </source>
</evidence>
<dbReference type="PANTHER" id="PTHR13302">
    <property type="entry name" value="CONSERVED OLIGOMERIC GOLGI COMPLEX COMPONENT 3"/>
    <property type="match status" value="1"/>
</dbReference>
<dbReference type="GO" id="GO:0017119">
    <property type="term" value="C:Golgi transport complex"/>
    <property type="evidence" value="ECO:0007669"/>
    <property type="project" value="TreeGrafter"/>
</dbReference>
<evidence type="ECO:0000256" key="1">
    <source>
        <dbReference type="ARBA" id="ARBA00004395"/>
    </source>
</evidence>
<keyword evidence="12" id="KW-1185">Reference proteome</keyword>
<dbReference type="GO" id="GO:0005801">
    <property type="term" value="C:cis-Golgi network"/>
    <property type="evidence" value="ECO:0007669"/>
    <property type="project" value="InterPro"/>
</dbReference>
<dbReference type="GO" id="GO:0032258">
    <property type="term" value="P:cytoplasm to vacuole targeting by the Cvt pathway"/>
    <property type="evidence" value="ECO:0007669"/>
    <property type="project" value="TreeGrafter"/>
</dbReference>
<evidence type="ECO:0000259" key="9">
    <source>
        <dbReference type="Pfam" id="PF04136"/>
    </source>
</evidence>
<proteinExistence type="inferred from homology"/>
<comment type="subcellular location">
    <subcellularLocation>
        <location evidence="1">Golgi apparatus membrane</location>
        <topology evidence="1">Peripheral membrane protein</topology>
    </subcellularLocation>
</comment>
<name>A0A8J2X6G2_ZYGB2</name>
<feature type="domain" description="Conserved oligomeric Golgi complex subunit 3 N-terminal" evidence="9">
    <location>
        <begin position="73"/>
        <end position="217"/>
    </location>
</feature>